<keyword evidence="1" id="KW-1133">Transmembrane helix</keyword>
<feature type="transmembrane region" description="Helical" evidence="1">
    <location>
        <begin position="12"/>
        <end position="30"/>
    </location>
</feature>
<keyword evidence="1" id="KW-0472">Membrane</keyword>
<dbReference type="KEGG" id="cmb:CSW64_09900"/>
<dbReference type="EMBL" id="CP024201">
    <property type="protein sequence ID" value="ATQ42701.1"/>
    <property type="molecule type" value="Genomic_DNA"/>
</dbReference>
<keyword evidence="4" id="KW-1185">Reference proteome</keyword>
<evidence type="ECO:0000313" key="4">
    <source>
        <dbReference type="Proteomes" id="UP000228945"/>
    </source>
</evidence>
<protein>
    <recommendedName>
        <fullName evidence="2">Chlorhexidine efflux transporter domain-containing protein</fullName>
    </recommendedName>
</protein>
<organism evidence="3 4">
    <name type="scientific">Caulobacter mirabilis</name>
    <dbReference type="NCBI Taxonomy" id="69666"/>
    <lineage>
        <taxon>Bacteria</taxon>
        <taxon>Pseudomonadati</taxon>
        <taxon>Pseudomonadota</taxon>
        <taxon>Alphaproteobacteria</taxon>
        <taxon>Caulobacterales</taxon>
        <taxon>Caulobacteraceae</taxon>
        <taxon>Caulobacter</taxon>
    </lineage>
</organism>
<dbReference type="OrthoDB" id="1631120at2"/>
<feature type="domain" description="Chlorhexidine efflux transporter" evidence="2">
    <location>
        <begin position="2"/>
        <end position="65"/>
    </location>
</feature>
<dbReference type="Proteomes" id="UP000228945">
    <property type="component" value="Chromosome"/>
</dbReference>
<dbReference type="Pfam" id="PF05232">
    <property type="entry name" value="BTP"/>
    <property type="match status" value="2"/>
</dbReference>
<sequence>MRTVQDRIRHAVLFEAIALAVFIPAAAYLFNIPAKHMGVVGVAGATLATVWNFVFNLGFDHAMQRAAGHTRKTLPLRVLHVALFEAGLLIMLLPPIAWYLGISLTQAFLMDMTFAGFYVVYAFLFNLTYDRVFPIPVKPAACAA</sequence>
<dbReference type="InterPro" id="IPR058208">
    <property type="entry name" value="PACE"/>
</dbReference>
<evidence type="ECO:0000313" key="3">
    <source>
        <dbReference type="EMBL" id="ATQ42701.1"/>
    </source>
</evidence>
<dbReference type="AlphaFoldDB" id="A0A2D2AXJ7"/>
<dbReference type="RefSeq" id="WP_099621955.1">
    <property type="nucleotide sequence ID" value="NZ_CP024201.1"/>
</dbReference>
<gene>
    <name evidence="3" type="ORF">CSW64_09900</name>
</gene>
<feature type="transmembrane region" description="Helical" evidence="1">
    <location>
        <begin position="36"/>
        <end position="57"/>
    </location>
</feature>
<keyword evidence="1" id="KW-0812">Transmembrane</keyword>
<evidence type="ECO:0000256" key="1">
    <source>
        <dbReference type="SAM" id="Phobius"/>
    </source>
</evidence>
<reference evidence="3 4" key="1">
    <citation type="submission" date="2017-10" db="EMBL/GenBank/DDBJ databases">
        <title>Genome sequence of Caulobacter mirabilis FWC38.</title>
        <authorList>
            <person name="Fiebig A."/>
            <person name="Crosson S."/>
        </authorList>
    </citation>
    <scope>NUCLEOTIDE SEQUENCE [LARGE SCALE GENOMIC DNA]</scope>
    <source>
        <strain evidence="3 4">FWC 38</strain>
    </source>
</reference>
<name>A0A2D2AXJ7_9CAUL</name>
<evidence type="ECO:0000259" key="2">
    <source>
        <dbReference type="Pfam" id="PF05232"/>
    </source>
</evidence>
<accession>A0A2D2AXJ7</accession>
<dbReference type="NCBIfam" id="NF033664">
    <property type="entry name" value="PACE_transport"/>
    <property type="match status" value="1"/>
</dbReference>
<feature type="domain" description="Chlorhexidine efflux transporter" evidence="2">
    <location>
        <begin position="72"/>
        <end position="134"/>
    </location>
</feature>
<feature type="transmembrane region" description="Helical" evidence="1">
    <location>
        <begin position="107"/>
        <end position="129"/>
    </location>
</feature>
<proteinExistence type="predicted"/>
<dbReference type="InterPro" id="IPR007896">
    <property type="entry name" value="BTP_bacteria"/>
</dbReference>
<feature type="transmembrane region" description="Helical" evidence="1">
    <location>
        <begin position="78"/>
        <end position="101"/>
    </location>
</feature>